<name>X1IIL7_9ZZZZ</name>
<evidence type="ECO:0000313" key="1">
    <source>
        <dbReference type="EMBL" id="GAH81542.1"/>
    </source>
</evidence>
<dbReference type="AlphaFoldDB" id="X1IIL7"/>
<protein>
    <submittedName>
        <fullName evidence="1">Uncharacterized protein</fullName>
    </submittedName>
</protein>
<sequence length="74" mass="8964">MKQTTIFDFFPKRRNKEDNIEEIRNNVLHNPKKQIKSIKKENSNIISNVQQSLFDIIDRQIKCEEYIKILGDEW</sequence>
<proteinExistence type="predicted"/>
<organism evidence="1">
    <name type="scientific">marine sediment metagenome</name>
    <dbReference type="NCBI Taxonomy" id="412755"/>
    <lineage>
        <taxon>unclassified sequences</taxon>
        <taxon>metagenomes</taxon>
        <taxon>ecological metagenomes</taxon>
    </lineage>
</organism>
<accession>X1IIL7</accession>
<comment type="caution">
    <text evidence="1">The sequence shown here is derived from an EMBL/GenBank/DDBJ whole genome shotgun (WGS) entry which is preliminary data.</text>
</comment>
<gene>
    <name evidence="1" type="ORF">S03H2_55592</name>
</gene>
<reference evidence="1" key="1">
    <citation type="journal article" date="2014" name="Front. Microbiol.">
        <title>High frequency of phylogenetically diverse reductive dehalogenase-homologous genes in deep subseafloor sedimentary metagenomes.</title>
        <authorList>
            <person name="Kawai M."/>
            <person name="Futagami T."/>
            <person name="Toyoda A."/>
            <person name="Takaki Y."/>
            <person name="Nishi S."/>
            <person name="Hori S."/>
            <person name="Arai W."/>
            <person name="Tsubouchi T."/>
            <person name="Morono Y."/>
            <person name="Uchiyama I."/>
            <person name="Ito T."/>
            <person name="Fujiyama A."/>
            <person name="Inagaki F."/>
            <person name="Takami H."/>
        </authorList>
    </citation>
    <scope>NUCLEOTIDE SEQUENCE</scope>
    <source>
        <strain evidence="1">Expedition CK06-06</strain>
    </source>
</reference>
<dbReference type="EMBL" id="BARU01035524">
    <property type="protein sequence ID" value="GAH81542.1"/>
    <property type="molecule type" value="Genomic_DNA"/>
</dbReference>
<feature type="non-terminal residue" evidence="1">
    <location>
        <position position="74"/>
    </location>
</feature>